<protein>
    <recommendedName>
        <fullName evidence="3">Rna-directed dna polymerase from mobile element jockey-like</fullName>
    </recommendedName>
</protein>
<comment type="caution">
    <text evidence="1">The sequence shown here is derived from an EMBL/GenBank/DDBJ whole genome shotgun (WGS) entry which is preliminary data.</text>
</comment>
<proteinExistence type="predicted"/>
<keyword evidence="2" id="KW-1185">Reference proteome</keyword>
<gene>
    <name evidence="1" type="ORF">HGM15179_010388</name>
</gene>
<sequence length="142" mass="16066">MRSLSWRYHEKGLSGKILRRCPNWTPVTDVIPEGLALGLALFDIFVSGMDSGIQCTLRKYAIDTKLCGAVDTLKGRDAIQRGQVRVERFALAILMMFSEAKCKVLHLGQSNPKNKYRLGREWIEAGLGRKAWESCWFSRSST</sequence>
<reference evidence="1" key="1">
    <citation type="submission" date="2019-04" db="EMBL/GenBank/DDBJ databases">
        <title>Genome assembly of Zosterops borbonicus 15179.</title>
        <authorList>
            <person name="Leroy T."/>
            <person name="Anselmetti Y."/>
            <person name="Tilak M.-K."/>
            <person name="Nabholz B."/>
        </authorList>
    </citation>
    <scope>NUCLEOTIDE SEQUENCE</scope>
    <source>
        <strain evidence="1">HGM_15179</strain>
        <tissue evidence="1">Muscle</tissue>
    </source>
</reference>
<dbReference type="AlphaFoldDB" id="A0A8K1GDJ1"/>
<name>A0A8K1GDJ1_9PASS</name>
<accession>A0A8K1GDJ1</accession>
<evidence type="ECO:0000313" key="2">
    <source>
        <dbReference type="Proteomes" id="UP000796761"/>
    </source>
</evidence>
<dbReference type="EMBL" id="SWJQ01000298">
    <property type="protein sequence ID" value="TRZ16739.1"/>
    <property type="molecule type" value="Genomic_DNA"/>
</dbReference>
<dbReference type="Proteomes" id="UP000796761">
    <property type="component" value="Unassembled WGS sequence"/>
</dbReference>
<evidence type="ECO:0008006" key="3">
    <source>
        <dbReference type="Google" id="ProtNLM"/>
    </source>
</evidence>
<organism evidence="1 2">
    <name type="scientific">Zosterops borbonicus</name>
    <dbReference type="NCBI Taxonomy" id="364589"/>
    <lineage>
        <taxon>Eukaryota</taxon>
        <taxon>Metazoa</taxon>
        <taxon>Chordata</taxon>
        <taxon>Craniata</taxon>
        <taxon>Vertebrata</taxon>
        <taxon>Euteleostomi</taxon>
        <taxon>Archelosauria</taxon>
        <taxon>Archosauria</taxon>
        <taxon>Dinosauria</taxon>
        <taxon>Saurischia</taxon>
        <taxon>Theropoda</taxon>
        <taxon>Coelurosauria</taxon>
        <taxon>Aves</taxon>
        <taxon>Neognathae</taxon>
        <taxon>Neoaves</taxon>
        <taxon>Telluraves</taxon>
        <taxon>Australaves</taxon>
        <taxon>Passeriformes</taxon>
        <taxon>Sylvioidea</taxon>
        <taxon>Zosteropidae</taxon>
        <taxon>Zosterops</taxon>
    </lineage>
</organism>
<dbReference type="OrthoDB" id="416454at2759"/>
<evidence type="ECO:0000313" key="1">
    <source>
        <dbReference type="EMBL" id="TRZ16739.1"/>
    </source>
</evidence>